<accession>A0A645BS31</accession>
<dbReference type="AlphaFoldDB" id="A0A645BS31"/>
<name>A0A645BS31_9ZZZZ</name>
<organism evidence="1">
    <name type="scientific">bioreactor metagenome</name>
    <dbReference type="NCBI Taxonomy" id="1076179"/>
    <lineage>
        <taxon>unclassified sequences</taxon>
        <taxon>metagenomes</taxon>
        <taxon>ecological metagenomes</taxon>
    </lineage>
</organism>
<evidence type="ECO:0000313" key="1">
    <source>
        <dbReference type="EMBL" id="MPM68135.1"/>
    </source>
</evidence>
<comment type="caution">
    <text evidence="1">The sequence shown here is derived from an EMBL/GenBank/DDBJ whole genome shotgun (WGS) entry which is preliminary data.</text>
</comment>
<gene>
    <name evidence="1" type="ORF">SDC9_115066</name>
</gene>
<protein>
    <submittedName>
        <fullName evidence="1">Uncharacterized protein</fullName>
    </submittedName>
</protein>
<proteinExistence type="predicted"/>
<sequence>MPIISIGITAWIIIHEKKTSEKNRKKVIDEIEKFRESSQSILNGFLAEVVDYRRLYSVKDRESEKVVELLKEISPEQFIRVQNNGRVRQVL</sequence>
<reference evidence="1" key="1">
    <citation type="submission" date="2019-08" db="EMBL/GenBank/DDBJ databases">
        <authorList>
            <person name="Kucharzyk K."/>
            <person name="Murdoch R.W."/>
            <person name="Higgins S."/>
            <person name="Loffler F."/>
        </authorList>
    </citation>
    <scope>NUCLEOTIDE SEQUENCE</scope>
</reference>
<dbReference type="EMBL" id="VSSQ01022082">
    <property type="protein sequence ID" value="MPM68135.1"/>
    <property type="molecule type" value="Genomic_DNA"/>
</dbReference>